<dbReference type="eggNOG" id="COG0656">
    <property type="taxonomic scope" value="Bacteria"/>
</dbReference>
<gene>
    <name evidence="8" type="ORF">FC20_GL001829</name>
</gene>
<dbReference type="FunFam" id="3.20.20.100:FF:000015">
    <property type="entry name" value="Oxidoreductase, aldo/keto reductase family"/>
    <property type="match status" value="1"/>
</dbReference>
<proteinExistence type="inferred from homology"/>
<evidence type="ECO:0000256" key="6">
    <source>
        <dbReference type="PIRSR" id="PIRSR000097-3"/>
    </source>
</evidence>
<evidence type="ECO:0000256" key="5">
    <source>
        <dbReference type="PIRSR" id="PIRSR000097-2"/>
    </source>
</evidence>
<name>K0NV04_9LACO</name>
<dbReference type="InterPro" id="IPR023210">
    <property type="entry name" value="NADP_OxRdtase_dom"/>
</dbReference>
<feature type="domain" description="NADP-dependent oxidoreductase" evidence="7">
    <location>
        <begin position="15"/>
        <end position="255"/>
    </location>
</feature>
<dbReference type="EMBL" id="AZDU01000087">
    <property type="protein sequence ID" value="KRK99128.1"/>
    <property type="molecule type" value="Genomic_DNA"/>
</dbReference>
<dbReference type="SUPFAM" id="SSF51430">
    <property type="entry name" value="NAD(P)-linked oxidoreductase"/>
    <property type="match status" value="1"/>
</dbReference>
<dbReference type="PIRSF" id="PIRSF000097">
    <property type="entry name" value="AKR"/>
    <property type="match status" value="1"/>
</dbReference>
<dbReference type="STRING" id="1293597.FC20_GL001829"/>
<evidence type="ECO:0000256" key="4">
    <source>
        <dbReference type="PIRSR" id="PIRSR000097-1"/>
    </source>
</evidence>
<dbReference type="PATRIC" id="fig|1293597.4.peg.1957"/>
<dbReference type="Proteomes" id="UP000051074">
    <property type="component" value="Unassembled WGS sequence"/>
</dbReference>
<dbReference type="PRINTS" id="PR00069">
    <property type="entry name" value="ALDKETRDTASE"/>
</dbReference>
<dbReference type="Pfam" id="PF00248">
    <property type="entry name" value="Aldo_ket_red"/>
    <property type="match status" value="1"/>
</dbReference>
<reference evidence="8 9" key="1">
    <citation type="journal article" date="2015" name="Genome Announc.">
        <title>Expanding the biotechnology potential of lactobacilli through comparative genomics of 213 strains and associated genera.</title>
        <authorList>
            <person name="Sun Z."/>
            <person name="Harris H.M."/>
            <person name="McCann A."/>
            <person name="Guo C."/>
            <person name="Argimon S."/>
            <person name="Zhang W."/>
            <person name="Yang X."/>
            <person name="Jeffery I.B."/>
            <person name="Cooney J.C."/>
            <person name="Kagawa T.F."/>
            <person name="Liu W."/>
            <person name="Song Y."/>
            <person name="Salvetti E."/>
            <person name="Wrobel A."/>
            <person name="Rasinkangas P."/>
            <person name="Parkhill J."/>
            <person name="Rea M.C."/>
            <person name="O'Sullivan O."/>
            <person name="Ritari J."/>
            <person name="Douillard F.P."/>
            <person name="Paul Ross R."/>
            <person name="Yang R."/>
            <person name="Briner A.E."/>
            <person name="Felis G.E."/>
            <person name="de Vos W.M."/>
            <person name="Barrangou R."/>
            <person name="Klaenhammer T.R."/>
            <person name="Caufield P.W."/>
            <person name="Cui Y."/>
            <person name="Zhang H."/>
            <person name="O'Toole P.W."/>
        </authorList>
    </citation>
    <scope>NUCLEOTIDE SEQUENCE [LARGE SCALE GENOMIC DNA]</scope>
    <source>
        <strain evidence="8 9">DSM 19284</strain>
    </source>
</reference>
<feature type="binding site" evidence="5">
    <location>
        <position position="104"/>
    </location>
    <ligand>
        <name>substrate</name>
    </ligand>
</feature>
<evidence type="ECO:0000256" key="2">
    <source>
        <dbReference type="ARBA" id="ARBA00022857"/>
    </source>
</evidence>
<comment type="similarity">
    <text evidence="1">Belongs to the aldo/keto reductase family.</text>
</comment>
<dbReference type="InterPro" id="IPR018170">
    <property type="entry name" value="Aldo/ket_reductase_CS"/>
</dbReference>
<evidence type="ECO:0000256" key="3">
    <source>
        <dbReference type="ARBA" id="ARBA00023002"/>
    </source>
</evidence>
<dbReference type="RefSeq" id="WP_008463329.1">
    <property type="nucleotide sequence ID" value="NZ_AZDU01000087.1"/>
</dbReference>
<evidence type="ECO:0000313" key="8">
    <source>
        <dbReference type="EMBL" id="KRK99128.1"/>
    </source>
</evidence>
<dbReference type="AlphaFoldDB" id="K0NV04"/>
<dbReference type="Gene3D" id="3.20.20.100">
    <property type="entry name" value="NADP-dependent oxidoreductase domain"/>
    <property type="match status" value="1"/>
</dbReference>
<evidence type="ECO:0000256" key="1">
    <source>
        <dbReference type="ARBA" id="ARBA00007905"/>
    </source>
</evidence>
<dbReference type="InterPro" id="IPR020471">
    <property type="entry name" value="AKR"/>
</dbReference>
<dbReference type="PROSITE" id="PS00798">
    <property type="entry name" value="ALDOKETO_REDUCTASE_1"/>
    <property type="match status" value="1"/>
</dbReference>
<keyword evidence="9" id="KW-1185">Reference proteome</keyword>
<keyword evidence="3" id="KW-0560">Oxidoreductase</keyword>
<protein>
    <submittedName>
        <fullName evidence="8">2,5-didehydrogluconate reductase</fullName>
    </submittedName>
</protein>
<comment type="caution">
    <text evidence="8">The sequence shown here is derived from an EMBL/GenBank/DDBJ whole genome shotgun (WGS) entry which is preliminary data.</text>
</comment>
<feature type="active site" description="Proton donor" evidence="4">
    <location>
        <position position="48"/>
    </location>
</feature>
<sequence>MEYLQFYDGSKVPVLGFGTYKIDPADTKEAVLNALSSGYRLVDTAQDYENEAEVGQAVRECGIPRDKVFVTTKQDAGGYERAKKDIDGSLLKAGLDYFDLMIIHWPTGEDVGTYQALEEAVKAGKLRYIGVSNFNIRQLEDLMKQTSIKPVVNQIETSVYNQQVKQHDWLTKQGIIHEAWSPLASGPKEMMSDQVLQEIGQKYGKTAVQIALKVLVQEKVWTIPRSVNPEHIKDNIDLFDFELSDDEMAALRKLDKKQWCGWPKEMSEDVNGNPLLK</sequence>
<feature type="site" description="Lowers pKa of active site Tyr" evidence="6">
    <location>
        <position position="73"/>
    </location>
</feature>
<dbReference type="PANTHER" id="PTHR43827">
    <property type="entry name" value="2,5-DIKETO-D-GLUCONIC ACID REDUCTASE"/>
    <property type="match status" value="1"/>
</dbReference>
<keyword evidence="2" id="KW-0521">NADP</keyword>
<dbReference type="GO" id="GO:0016616">
    <property type="term" value="F:oxidoreductase activity, acting on the CH-OH group of donors, NAD or NADP as acceptor"/>
    <property type="evidence" value="ECO:0007669"/>
    <property type="project" value="UniProtKB-ARBA"/>
</dbReference>
<organism evidence="8 9">
    <name type="scientific">Lactobacillus equicursoris DSM 19284 = JCM 14600 = CIP 110162</name>
    <dbReference type="NCBI Taxonomy" id="1293597"/>
    <lineage>
        <taxon>Bacteria</taxon>
        <taxon>Bacillati</taxon>
        <taxon>Bacillota</taxon>
        <taxon>Bacilli</taxon>
        <taxon>Lactobacillales</taxon>
        <taxon>Lactobacillaceae</taxon>
        <taxon>Lactobacillus</taxon>
    </lineage>
</organism>
<dbReference type="InterPro" id="IPR036812">
    <property type="entry name" value="NAD(P)_OxRdtase_dom_sf"/>
</dbReference>
<dbReference type="PANTHER" id="PTHR43827:SF3">
    <property type="entry name" value="NADP-DEPENDENT OXIDOREDUCTASE DOMAIN-CONTAINING PROTEIN"/>
    <property type="match status" value="1"/>
</dbReference>
<evidence type="ECO:0000313" key="9">
    <source>
        <dbReference type="Proteomes" id="UP000051074"/>
    </source>
</evidence>
<accession>K0NV04</accession>
<evidence type="ECO:0000259" key="7">
    <source>
        <dbReference type="Pfam" id="PF00248"/>
    </source>
</evidence>